<evidence type="ECO:0000313" key="2">
    <source>
        <dbReference type="Proteomes" id="UP000274033"/>
    </source>
</evidence>
<dbReference type="OrthoDB" id="2734909at2"/>
<keyword evidence="2" id="KW-1185">Reference proteome</keyword>
<dbReference type="Proteomes" id="UP000274033">
    <property type="component" value="Unassembled WGS sequence"/>
</dbReference>
<dbReference type="AlphaFoldDB" id="A0A3N9UJ43"/>
<organism evidence="1 2">
    <name type="scientific">Lysinibacillus composti</name>
    <dbReference type="NCBI Taxonomy" id="720633"/>
    <lineage>
        <taxon>Bacteria</taxon>
        <taxon>Bacillati</taxon>
        <taxon>Bacillota</taxon>
        <taxon>Bacilli</taxon>
        <taxon>Bacillales</taxon>
        <taxon>Bacillaceae</taxon>
        <taxon>Lysinibacillus</taxon>
    </lineage>
</organism>
<proteinExistence type="predicted"/>
<dbReference type="EMBL" id="RRCT01000001">
    <property type="protein sequence ID" value="RQW76053.1"/>
    <property type="molecule type" value="Genomic_DNA"/>
</dbReference>
<accession>A0A3N9UJ43</accession>
<comment type="caution">
    <text evidence="1">The sequence shown here is derived from an EMBL/GenBank/DDBJ whole genome shotgun (WGS) entry which is preliminary data.</text>
</comment>
<protein>
    <submittedName>
        <fullName evidence="1">Uncharacterized protein</fullName>
    </submittedName>
</protein>
<reference evidence="1 2" key="1">
    <citation type="journal article" date="2013" name="J. Microbiol.">
        <title>Lysinibacillus chungkukjangi sp. nov., isolated from Chungkukjang, Korean fermented soybean food.</title>
        <authorList>
            <person name="Kim S.J."/>
            <person name="Jang Y.H."/>
            <person name="Hamada M."/>
            <person name="Ahn J.H."/>
            <person name="Weon H.Y."/>
            <person name="Suzuki K."/>
            <person name="Whang K.S."/>
            <person name="Kwon S.W."/>
        </authorList>
    </citation>
    <scope>NUCLEOTIDE SEQUENCE [LARGE SCALE GENOMIC DNA]</scope>
    <source>
        <strain evidence="1 2">MCCC 1A12701</strain>
    </source>
</reference>
<dbReference type="Pfam" id="PF26325">
    <property type="entry name" value="YhjD"/>
    <property type="match status" value="1"/>
</dbReference>
<dbReference type="RefSeq" id="WP_124761509.1">
    <property type="nucleotide sequence ID" value="NZ_JAFBDY010000001.1"/>
</dbReference>
<name>A0A3N9UJ43_9BACI</name>
<gene>
    <name evidence="1" type="ORF">EBB45_00410</name>
</gene>
<evidence type="ECO:0000313" key="1">
    <source>
        <dbReference type="EMBL" id="RQW76053.1"/>
    </source>
</evidence>
<sequence>MNITDEIKLNIHLYVILELAIKSTQHDKKLFESFKVKRPYITFCDQQLEILKKEFKLVTKLLYKHGVKFEKYLRTGINDCLYSFVCRGDVVPFHYHGDTLKTQVERKLKLTWQSMEGKVECG</sequence>
<dbReference type="InterPro" id="IPR058600">
    <property type="entry name" value="YhjD-like"/>
</dbReference>